<evidence type="ECO:0000256" key="1">
    <source>
        <dbReference type="SAM" id="MobiDB-lite"/>
    </source>
</evidence>
<dbReference type="AlphaFoldDB" id="A0A2T0K628"/>
<reference evidence="2 3" key="1">
    <citation type="submission" date="2018-03" db="EMBL/GenBank/DDBJ databases">
        <title>Genomic Encyclopedia of Archaeal and Bacterial Type Strains, Phase II (KMG-II): from individual species to whole genera.</title>
        <authorList>
            <person name="Goeker M."/>
        </authorList>
    </citation>
    <scope>NUCLEOTIDE SEQUENCE [LARGE SCALE GENOMIC DNA]</scope>
    <source>
        <strain evidence="2 3">DSM 43146</strain>
    </source>
</reference>
<sequence>MVSTPAEVDRLLSAADESTARVGLGPETRAAVVRAVAAARELGDPGRLLHALGRAALNLALERLADGGDVTEVWEKAEEVLVLAGGLLADPELQADAVYRTAQAGQILAATGDAERGRDIVERLWRSVAPRPADDLDALRARTAALTALVTMRLDTDPAGLGPLAAEMVDLQRRLAREDGIPASVVDLSEALGIFVRVARTLGRPDLMRVALTEQYSLAQNFEGSRAQEQRDRIMAALSELHQAAPDIPIVVPGSGAWRMRGSYLDLLFEPGPSGSASGSFAARLAAESRLTGPASGGRLPADPSVIRGCAARLDHGIALAGAERLAEADQVFAELADELSLHDGVMPEPARGDVRRLWAAALYERAMLRHGLGHSDDAWNLAWLSIVVSVRRHEGPAPEGPTPENPTPENPTPQEAAPEETAPENPTPQEATPQEATPQEATPQETAPEETAPKNPTSQKPAPERTAPENPAPERTAFRRTTPGTAAHREALADTATHMVDAATIAVAAGRPEDQIMLLSEAIRRCANQTDPRLRRILGKALHNLAAALRQHPDAATALSERAREVRRELADPADPGSLREYANTLLLTAALAVDRQDWQVAVERLAAVLPLALAVGAAGEAMAAHARQLATAVAARAPELVDRFHHEGHWPYPTR</sequence>
<proteinExistence type="predicted"/>
<feature type="compositionally biased region" description="Low complexity" evidence="1">
    <location>
        <begin position="424"/>
        <end position="451"/>
    </location>
</feature>
<organism evidence="2 3">
    <name type="scientific">Actinoplanes italicus</name>
    <dbReference type="NCBI Taxonomy" id="113567"/>
    <lineage>
        <taxon>Bacteria</taxon>
        <taxon>Bacillati</taxon>
        <taxon>Actinomycetota</taxon>
        <taxon>Actinomycetes</taxon>
        <taxon>Micromonosporales</taxon>
        <taxon>Micromonosporaceae</taxon>
        <taxon>Actinoplanes</taxon>
    </lineage>
</organism>
<evidence type="ECO:0000313" key="2">
    <source>
        <dbReference type="EMBL" id="PRX18246.1"/>
    </source>
</evidence>
<dbReference type="RefSeq" id="WP_106323870.1">
    <property type="nucleotide sequence ID" value="NZ_BOMO01000098.1"/>
</dbReference>
<protein>
    <submittedName>
        <fullName evidence="2">Uncharacterized protein</fullName>
    </submittedName>
</protein>
<dbReference type="Proteomes" id="UP000239415">
    <property type="component" value="Unassembled WGS sequence"/>
</dbReference>
<evidence type="ECO:0000313" key="3">
    <source>
        <dbReference type="Proteomes" id="UP000239415"/>
    </source>
</evidence>
<dbReference type="EMBL" id="PVMZ01000013">
    <property type="protein sequence ID" value="PRX18246.1"/>
    <property type="molecule type" value="Genomic_DNA"/>
</dbReference>
<keyword evidence="3" id="KW-1185">Reference proteome</keyword>
<comment type="caution">
    <text evidence="2">The sequence shown here is derived from an EMBL/GenBank/DDBJ whole genome shotgun (WGS) entry which is preliminary data.</text>
</comment>
<name>A0A2T0K628_9ACTN</name>
<feature type="compositionally biased region" description="Pro residues" evidence="1">
    <location>
        <begin position="399"/>
        <end position="412"/>
    </location>
</feature>
<dbReference type="OrthoDB" id="3331032at2"/>
<accession>A0A2T0K628</accession>
<gene>
    <name evidence="2" type="ORF">CLV67_11379</name>
</gene>
<feature type="region of interest" description="Disordered" evidence="1">
    <location>
        <begin position="394"/>
        <end position="485"/>
    </location>
</feature>